<dbReference type="Proteomes" id="UP000243499">
    <property type="component" value="Chromosome 8"/>
</dbReference>
<name>A0A2S3ICZ2_9POAL</name>
<gene>
    <name evidence="1" type="ORF">PAHAL_8G049700</name>
</gene>
<dbReference type="Gramene" id="PAN41517">
    <property type="protein sequence ID" value="PAN41517"/>
    <property type="gene ID" value="PAHAL_8G049700"/>
</dbReference>
<proteinExistence type="predicted"/>
<accession>A0A2S3ICZ2</accession>
<dbReference type="EMBL" id="CM008053">
    <property type="protein sequence ID" value="PAN41517.1"/>
    <property type="molecule type" value="Genomic_DNA"/>
</dbReference>
<reference evidence="1" key="1">
    <citation type="submission" date="2018-04" db="EMBL/GenBank/DDBJ databases">
        <title>WGS assembly of Panicum hallii.</title>
        <authorList>
            <person name="Lovell J."/>
            <person name="Jenkins J."/>
            <person name="Lowry D."/>
            <person name="Mamidi S."/>
            <person name="Sreedasyam A."/>
            <person name="Weng X."/>
            <person name="Barry K."/>
            <person name="Bonette J."/>
            <person name="Campitelli B."/>
            <person name="Daum C."/>
            <person name="Gordon S."/>
            <person name="Gould B."/>
            <person name="Lipzen A."/>
            <person name="Macqueen A."/>
            <person name="Palacio-Mejia J."/>
            <person name="Plott C."/>
            <person name="Shakirov E."/>
            <person name="Shu S."/>
            <person name="Yoshinaga Y."/>
            <person name="Zane M."/>
            <person name="Rokhsar D."/>
            <person name="Grimwood J."/>
            <person name="Schmutz J."/>
            <person name="Juenger T."/>
        </authorList>
    </citation>
    <scope>NUCLEOTIDE SEQUENCE [LARGE SCALE GENOMIC DNA]</scope>
    <source>
        <strain evidence="1">FIL2</strain>
    </source>
</reference>
<protein>
    <submittedName>
        <fullName evidence="1">Uncharacterized protein</fullName>
    </submittedName>
</protein>
<sequence length="275" mass="30632">MDICKMPTRYMSISGAPLSESDPLQSLVSMLLGSQPSEPHAADPTATLGKWIWQAAHAVAHLSPRTRAPASPRRHRLPKFQSRAEGRIHCRAIAVLAESRAASSLPSRRHPRRERRRAVLAERLSVLAERPSSPSGHPLPSTAPWPSLVERRAVSVLEAAGLQASSSTSASFLEANWELPDYPKQEVGSFQEEPDTSALPQCLRQLVVQPMKAQRWTKCSVVQRCDSLNFTLQQQKLFSKCYSRKQSILLEISNNIICDCPLQNKRFGCTIGRMY</sequence>
<evidence type="ECO:0000313" key="1">
    <source>
        <dbReference type="EMBL" id="PAN41517.1"/>
    </source>
</evidence>
<organism evidence="1">
    <name type="scientific">Panicum hallii</name>
    <dbReference type="NCBI Taxonomy" id="206008"/>
    <lineage>
        <taxon>Eukaryota</taxon>
        <taxon>Viridiplantae</taxon>
        <taxon>Streptophyta</taxon>
        <taxon>Embryophyta</taxon>
        <taxon>Tracheophyta</taxon>
        <taxon>Spermatophyta</taxon>
        <taxon>Magnoliopsida</taxon>
        <taxon>Liliopsida</taxon>
        <taxon>Poales</taxon>
        <taxon>Poaceae</taxon>
        <taxon>PACMAD clade</taxon>
        <taxon>Panicoideae</taxon>
        <taxon>Panicodae</taxon>
        <taxon>Paniceae</taxon>
        <taxon>Panicinae</taxon>
        <taxon>Panicum</taxon>
        <taxon>Panicum sect. Panicum</taxon>
    </lineage>
</organism>
<dbReference type="AlphaFoldDB" id="A0A2S3ICZ2"/>